<dbReference type="EMBL" id="BAABHO010000060">
    <property type="protein sequence ID" value="GAA4808121.1"/>
    <property type="molecule type" value="Genomic_DNA"/>
</dbReference>
<organism evidence="2 3">
    <name type="scientific">Actinomycetospora chlora</name>
    <dbReference type="NCBI Taxonomy" id="663608"/>
    <lineage>
        <taxon>Bacteria</taxon>
        <taxon>Bacillati</taxon>
        <taxon>Actinomycetota</taxon>
        <taxon>Actinomycetes</taxon>
        <taxon>Pseudonocardiales</taxon>
        <taxon>Pseudonocardiaceae</taxon>
        <taxon>Actinomycetospora</taxon>
    </lineage>
</organism>
<reference evidence="3" key="1">
    <citation type="journal article" date="2019" name="Int. J. Syst. Evol. Microbiol.">
        <title>The Global Catalogue of Microorganisms (GCM) 10K type strain sequencing project: providing services to taxonomists for standard genome sequencing and annotation.</title>
        <authorList>
            <consortium name="The Broad Institute Genomics Platform"/>
            <consortium name="The Broad Institute Genome Sequencing Center for Infectious Disease"/>
            <person name="Wu L."/>
            <person name="Ma J."/>
        </authorList>
    </citation>
    <scope>NUCLEOTIDE SEQUENCE [LARGE SCALE GENOMIC DNA]</scope>
    <source>
        <strain evidence="3">JCM 17979</strain>
    </source>
</reference>
<evidence type="ECO:0000313" key="2">
    <source>
        <dbReference type="EMBL" id="GAA4808121.1"/>
    </source>
</evidence>
<name>A0ABP9CDC6_9PSEU</name>
<feature type="region of interest" description="Disordered" evidence="1">
    <location>
        <begin position="126"/>
        <end position="145"/>
    </location>
</feature>
<comment type="caution">
    <text evidence="2">The sequence shown here is derived from an EMBL/GenBank/DDBJ whole genome shotgun (WGS) entry which is preliminary data.</text>
</comment>
<feature type="region of interest" description="Disordered" evidence="1">
    <location>
        <begin position="150"/>
        <end position="200"/>
    </location>
</feature>
<keyword evidence="3" id="KW-1185">Reference proteome</keyword>
<gene>
    <name evidence="2" type="ORF">GCM10023200_52270</name>
</gene>
<proteinExistence type="predicted"/>
<accession>A0ABP9CDC6</accession>
<evidence type="ECO:0000313" key="3">
    <source>
        <dbReference type="Proteomes" id="UP001500928"/>
    </source>
</evidence>
<feature type="compositionally biased region" description="Polar residues" evidence="1">
    <location>
        <begin position="7"/>
        <end position="24"/>
    </location>
</feature>
<dbReference type="Proteomes" id="UP001500928">
    <property type="component" value="Unassembled WGS sequence"/>
</dbReference>
<feature type="region of interest" description="Disordered" evidence="1">
    <location>
        <begin position="1"/>
        <end position="35"/>
    </location>
</feature>
<protein>
    <submittedName>
        <fullName evidence="2">Uncharacterized protein</fullName>
    </submittedName>
</protein>
<sequence>MGGRWVTMTSRPLRSAPTRRSNAPEQADPGPGGARWGVVGGARPGRWGAVGWDAPCLSVAANGPFAASRGANSPFISGWGDVVGRRGGAGWGVWWGGVGPPRHLAWQRTARSLLLRARSPRSFLGVGRDGVGGRHGHRPGEKHVRQAACADDHANRAVRRGRPGWGAPLARLSERGCPSLGTGAGNDDAPPTRVGRRRVG</sequence>
<evidence type="ECO:0000256" key="1">
    <source>
        <dbReference type="SAM" id="MobiDB-lite"/>
    </source>
</evidence>